<keyword evidence="1 3" id="KW-0378">Hydrolase</keyword>
<dbReference type="SUPFAM" id="SSF53474">
    <property type="entry name" value="alpha/beta-Hydrolases"/>
    <property type="match status" value="1"/>
</dbReference>
<name>A0A9D1DWZ0_9FIRM</name>
<dbReference type="AlphaFoldDB" id="A0A9D1DWZ0"/>
<reference evidence="3" key="2">
    <citation type="journal article" date="2021" name="PeerJ">
        <title>Extensive microbial diversity within the chicken gut microbiome revealed by metagenomics and culture.</title>
        <authorList>
            <person name="Gilroy R."/>
            <person name="Ravi A."/>
            <person name="Getino M."/>
            <person name="Pursley I."/>
            <person name="Horton D.L."/>
            <person name="Alikhan N.F."/>
            <person name="Baker D."/>
            <person name="Gharbi K."/>
            <person name="Hall N."/>
            <person name="Watson M."/>
            <person name="Adriaenssens E.M."/>
            <person name="Foster-Nyarko E."/>
            <person name="Jarju S."/>
            <person name="Secka A."/>
            <person name="Antonio M."/>
            <person name="Oren A."/>
            <person name="Chaudhuri R.R."/>
            <person name="La Ragione R."/>
            <person name="Hildebrand F."/>
            <person name="Pallen M.J."/>
        </authorList>
    </citation>
    <scope>NUCLEOTIDE SEQUENCE</scope>
    <source>
        <strain evidence="3">CHK189-12415</strain>
    </source>
</reference>
<feature type="domain" description="Alpha/beta hydrolase fold-3" evidence="2">
    <location>
        <begin position="83"/>
        <end position="293"/>
    </location>
</feature>
<dbReference type="Proteomes" id="UP000824241">
    <property type="component" value="Unassembled WGS sequence"/>
</dbReference>
<dbReference type="EMBL" id="DVHA01000090">
    <property type="protein sequence ID" value="HIR60468.1"/>
    <property type="molecule type" value="Genomic_DNA"/>
</dbReference>
<evidence type="ECO:0000313" key="4">
    <source>
        <dbReference type="Proteomes" id="UP000824241"/>
    </source>
</evidence>
<reference evidence="3" key="1">
    <citation type="submission" date="2020-10" db="EMBL/GenBank/DDBJ databases">
        <authorList>
            <person name="Gilroy R."/>
        </authorList>
    </citation>
    <scope>NUCLEOTIDE SEQUENCE</scope>
    <source>
        <strain evidence="3">CHK189-12415</strain>
    </source>
</reference>
<dbReference type="InterPro" id="IPR050300">
    <property type="entry name" value="GDXG_lipolytic_enzyme"/>
</dbReference>
<organism evidence="3 4">
    <name type="scientific">Candidatus Faecivivens stercoravium</name>
    <dbReference type="NCBI Taxonomy" id="2840803"/>
    <lineage>
        <taxon>Bacteria</taxon>
        <taxon>Bacillati</taxon>
        <taxon>Bacillota</taxon>
        <taxon>Clostridia</taxon>
        <taxon>Eubacteriales</taxon>
        <taxon>Oscillospiraceae</taxon>
        <taxon>Oscillospiraceae incertae sedis</taxon>
        <taxon>Candidatus Faecivivens</taxon>
    </lineage>
</organism>
<dbReference type="InterPro" id="IPR029058">
    <property type="entry name" value="AB_hydrolase_fold"/>
</dbReference>
<protein>
    <submittedName>
        <fullName evidence="3">Alpha/beta hydrolase</fullName>
    </submittedName>
</protein>
<dbReference type="InterPro" id="IPR013094">
    <property type="entry name" value="AB_hydrolase_3"/>
</dbReference>
<evidence type="ECO:0000259" key="2">
    <source>
        <dbReference type="Pfam" id="PF07859"/>
    </source>
</evidence>
<dbReference type="PANTHER" id="PTHR48081:SF8">
    <property type="entry name" value="ALPHA_BETA HYDROLASE FOLD-3 DOMAIN-CONTAINING PROTEIN-RELATED"/>
    <property type="match status" value="1"/>
</dbReference>
<sequence length="323" mass="36228">MPEIEMVTVEEPPKPRELYHIASRVLDIPRMERVYKLQRAVVNLKAPLAAPLYHMTDMELTRFGRKVRARLYTPGKEDGGCLILFFHGGGWVTESVDSYHGVCAKLADELGAKVISVEYGLAPEHRFPVGLEDCFAAAAEIFAESGSFGYGPEDIVLMGDSAGGNLAAAVSLMGRDRELFSVRRQVLLYPATYNDHSPETSPFPSIRENGEGYILTAKRLCEYWELYLSPDDWYDPYAAPLLEKNLSRQPDTLVITAGLDPLRDEGEAYGRRLREAGNWAEVCRMEEALHGFISRVQSPEFARACELMRGFLRRGKEDSDGKE</sequence>
<dbReference type="PANTHER" id="PTHR48081">
    <property type="entry name" value="AB HYDROLASE SUPERFAMILY PROTEIN C4A8.06C"/>
    <property type="match status" value="1"/>
</dbReference>
<comment type="caution">
    <text evidence="3">The sequence shown here is derived from an EMBL/GenBank/DDBJ whole genome shotgun (WGS) entry which is preliminary data.</text>
</comment>
<accession>A0A9D1DWZ0</accession>
<dbReference type="Pfam" id="PF07859">
    <property type="entry name" value="Abhydrolase_3"/>
    <property type="match status" value="1"/>
</dbReference>
<proteinExistence type="predicted"/>
<evidence type="ECO:0000256" key="1">
    <source>
        <dbReference type="ARBA" id="ARBA00022801"/>
    </source>
</evidence>
<evidence type="ECO:0000313" key="3">
    <source>
        <dbReference type="EMBL" id="HIR60468.1"/>
    </source>
</evidence>
<gene>
    <name evidence="3" type="ORF">IAB37_02675</name>
</gene>
<dbReference type="Gene3D" id="3.40.50.1820">
    <property type="entry name" value="alpha/beta hydrolase"/>
    <property type="match status" value="1"/>
</dbReference>
<dbReference type="GO" id="GO:0016787">
    <property type="term" value="F:hydrolase activity"/>
    <property type="evidence" value="ECO:0007669"/>
    <property type="project" value="UniProtKB-KW"/>
</dbReference>